<evidence type="ECO:0000313" key="1">
    <source>
        <dbReference type="EMBL" id="EGZ27291.1"/>
    </source>
</evidence>
<protein>
    <recommendedName>
        <fullName evidence="3">DDE Tnp4 domain-containing protein</fullName>
    </recommendedName>
</protein>
<dbReference type="GeneID" id="20654658"/>
<evidence type="ECO:0008006" key="3">
    <source>
        <dbReference type="Google" id="ProtNLM"/>
    </source>
</evidence>
<gene>
    <name evidence="1" type="ORF">PHYSODRAFT_475810</name>
</gene>
<accession>G4YEL4</accession>
<dbReference type="KEGG" id="psoj:PHYSODRAFT_475810"/>
<dbReference type="AlphaFoldDB" id="G4YEL4"/>
<name>G4YEL4_PHYSP</name>
<dbReference type="SMR" id="G4YEL4"/>
<dbReference type="Proteomes" id="UP000002640">
    <property type="component" value="Unassembled WGS sequence"/>
</dbReference>
<organism evidence="1 2">
    <name type="scientific">Phytophthora sojae (strain P6497)</name>
    <name type="common">Soybean stem and root rot agent</name>
    <name type="synonym">Phytophthora megasperma f. sp. glycines</name>
    <dbReference type="NCBI Taxonomy" id="1094619"/>
    <lineage>
        <taxon>Eukaryota</taxon>
        <taxon>Sar</taxon>
        <taxon>Stramenopiles</taxon>
        <taxon>Oomycota</taxon>
        <taxon>Peronosporomycetes</taxon>
        <taxon>Peronosporales</taxon>
        <taxon>Peronosporaceae</taxon>
        <taxon>Phytophthora</taxon>
    </lineage>
</organism>
<dbReference type="PANTHER" id="PTHR48471:SF1">
    <property type="entry name" value="DDE TNP4 DOMAIN-CONTAINING PROTEIN"/>
    <property type="match status" value="1"/>
</dbReference>
<feature type="non-terminal residue" evidence="1">
    <location>
        <position position="1"/>
    </location>
</feature>
<dbReference type="PANTHER" id="PTHR48471">
    <property type="entry name" value="DDE TNP4 DOMAIN-CONTAINING PROTEIN"/>
    <property type="match status" value="1"/>
</dbReference>
<dbReference type="EMBL" id="JH159151">
    <property type="protein sequence ID" value="EGZ27291.1"/>
    <property type="molecule type" value="Genomic_DNA"/>
</dbReference>
<reference evidence="1 2" key="1">
    <citation type="journal article" date="2006" name="Science">
        <title>Phytophthora genome sequences uncover evolutionary origins and mechanisms of pathogenesis.</title>
        <authorList>
            <person name="Tyler B.M."/>
            <person name="Tripathy S."/>
            <person name="Zhang X."/>
            <person name="Dehal P."/>
            <person name="Jiang R.H."/>
            <person name="Aerts A."/>
            <person name="Arredondo F.D."/>
            <person name="Baxter L."/>
            <person name="Bensasson D."/>
            <person name="Beynon J.L."/>
            <person name="Chapman J."/>
            <person name="Damasceno C.M."/>
            <person name="Dorrance A.E."/>
            <person name="Dou D."/>
            <person name="Dickerman A.W."/>
            <person name="Dubchak I.L."/>
            <person name="Garbelotto M."/>
            <person name="Gijzen M."/>
            <person name="Gordon S.G."/>
            <person name="Govers F."/>
            <person name="Grunwald N.J."/>
            <person name="Huang W."/>
            <person name="Ivors K.L."/>
            <person name="Jones R.W."/>
            <person name="Kamoun S."/>
            <person name="Krampis K."/>
            <person name="Lamour K.H."/>
            <person name="Lee M.K."/>
            <person name="McDonald W.H."/>
            <person name="Medina M."/>
            <person name="Meijer H.J."/>
            <person name="Nordberg E.K."/>
            <person name="Maclean D.J."/>
            <person name="Ospina-Giraldo M.D."/>
            <person name="Morris P.F."/>
            <person name="Phuntumart V."/>
            <person name="Putnam N.H."/>
            <person name="Rash S."/>
            <person name="Rose J.K."/>
            <person name="Sakihama Y."/>
            <person name="Salamov A.A."/>
            <person name="Savidor A."/>
            <person name="Scheuring C.F."/>
            <person name="Smith B.M."/>
            <person name="Sobral B.W."/>
            <person name="Terry A."/>
            <person name="Torto-Alalibo T.A."/>
            <person name="Win J."/>
            <person name="Xu Z."/>
            <person name="Zhang H."/>
            <person name="Grigoriev I.V."/>
            <person name="Rokhsar D.S."/>
            <person name="Boore J.L."/>
        </authorList>
    </citation>
    <scope>NUCLEOTIDE SEQUENCE [LARGE SCALE GENOMIC DNA]</scope>
    <source>
        <strain evidence="1 2">P6497</strain>
    </source>
</reference>
<sequence length="147" mass="16803">DNINFLNATSLTRSAFHQLLRRFSRFYYIPRSTKLRHYHQILGLVLCFYVGSMEQSSLCMMFGAPPSTISRTLRRAEEALSLALKGYAPARISWPSPARQAELAKLVEAREPILKHTFGFIDGKNLRVSCSLQNVICYDRMLTSMIL</sequence>
<proteinExistence type="predicted"/>
<dbReference type="RefSeq" id="XP_009514566.1">
    <property type="nucleotide sequence ID" value="XM_009516271.1"/>
</dbReference>
<evidence type="ECO:0000313" key="2">
    <source>
        <dbReference type="Proteomes" id="UP000002640"/>
    </source>
</evidence>
<dbReference type="InParanoid" id="G4YEL4"/>
<keyword evidence="2" id="KW-1185">Reference proteome</keyword>